<keyword evidence="1" id="KW-0862">Zinc</keyword>
<sequence>MPPKKSSKTTSGTQSQAENSPSETLCTIGASLSDFGYDLHALPNKFDLHEFTKYVRQFEHGEFEDLFTALRDIDKVLKEQTRQYKLKQHQQEETEAENTLLKDRLVEMEDVLQAFEKETAKLRAQAQNPNAEPQSTSSLLAKLAKPTAQDPPIFDGKDNRTKGQAFTRLETVQNLPEAFSALTQLYGNKMETAKGRADLLMMTMRTDESLEDFHCRYISTTNMAKQNPVPQTFITKLPPRFVRSLTSFKLEEDTTMEQLMAYLGNVDINFQRMNVLFPNRGRGRGRGIDRANQDRNIPAPTGTSAPRAKLTPEERDRLQKINACFYCRKEGHAIRQCPVLNKNATAASEMKPS</sequence>
<dbReference type="Gene3D" id="4.10.60.10">
    <property type="entry name" value="Zinc finger, CCHC-type"/>
    <property type="match status" value="1"/>
</dbReference>
<protein>
    <recommendedName>
        <fullName evidence="4">CCHC-type domain-containing protein</fullName>
    </recommendedName>
</protein>
<evidence type="ECO:0000259" key="4">
    <source>
        <dbReference type="PROSITE" id="PS50158"/>
    </source>
</evidence>
<evidence type="ECO:0000256" key="2">
    <source>
        <dbReference type="SAM" id="Coils"/>
    </source>
</evidence>
<organism evidence="5 6">
    <name type="scientific">Lineolata rhizophorae</name>
    <dbReference type="NCBI Taxonomy" id="578093"/>
    <lineage>
        <taxon>Eukaryota</taxon>
        <taxon>Fungi</taxon>
        <taxon>Dikarya</taxon>
        <taxon>Ascomycota</taxon>
        <taxon>Pezizomycotina</taxon>
        <taxon>Dothideomycetes</taxon>
        <taxon>Dothideomycetes incertae sedis</taxon>
        <taxon>Lineolatales</taxon>
        <taxon>Lineolataceae</taxon>
        <taxon>Lineolata</taxon>
    </lineage>
</organism>
<feature type="coiled-coil region" evidence="2">
    <location>
        <begin position="77"/>
        <end position="125"/>
    </location>
</feature>
<dbReference type="Proteomes" id="UP000799766">
    <property type="component" value="Unassembled WGS sequence"/>
</dbReference>
<gene>
    <name evidence="5" type="ORF">BDY21DRAFT_424822</name>
</gene>
<name>A0A6A6NNN3_9PEZI</name>
<evidence type="ECO:0000313" key="5">
    <source>
        <dbReference type="EMBL" id="KAF2452893.1"/>
    </source>
</evidence>
<dbReference type="InterPro" id="IPR001878">
    <property type="entry name" value="Znf_CCHC"/>
</dbReference>
<evidence type="ECO:0000256" key="3">
    <source>
        <dbReference type="SAM" id="MobiDB-lite"/>
    </source>
</evidence>
<keyword evidence="2" id="KW-0175">Coiled coil</keyword>
<keyword evidence="1" id="KW-0863">Zinc-finger</keyword>
<dbReference type="GO" id="GO:0003676">
    <property type="term" value="F:nucleic acid binding"/>
    <property type="evidence" value="ECO:0007669"/>
    <property type="project" value="InterPro"/>
</dbReference>
<dbReference type="EMBL" id="MU001702">
    <property type="protein sequence ID" value="KAF2452893.1"/>
    <property type="molecule type" value="Genomic_DNA"/>
</dbReference>
<feature type="region of interest" description="Disordered" evidence="3">
    <location>
        <begin position="281"/>
        <end position="314"/>
    </location>
</feature>
<feature type="domain" description="CCHC-type" evidence="4">
    <location>
        <begin position="324"/>
        <end position="338"/>
    </location>
</feature>
<keyword evidence="6" id="KW-1185">Reference proteome</keyword>
<feature type="region of interest" description="Disordered" evidence="3">
    <location>
        <begin position="1"/>
        <end position="23"/>
    </location>
</feature>
<dbReference type="GO" id="GO:0008270">
    <property type="term" value="F:zinc ion binding"/>
    <property type="evidence" value="ECO:0007669"/>
    <property type="project" value="UniProtKB-KW"/>
</dbReference>
<accession>A0A6A6NNN3</accession>
<dbReference type="InterPro" id="IPR036875">
    <property type="entry name" value="Znf_CCHC_sf"/>
</dbReference>
<dbReference type="PROSITE" id="PS50158">
    <property type="entry name" value="ZF_CCHC"/>
    <property type="match status" value="1"/>
</dbReference>
<feature type="compositionally biased region" description="Polar residues" evidence="3">
    <location>
        <begin position="14"/>
        <end position="23"/>
    </location>
</feature>
<evidence type="ECO:0000313" key="6">
    <source>
        <dbReference type="Proteomes" id="UP000799766"/>
    </source>
</evidence>
<evidence type="ECO:0000256" key="1">
    <source>
        <dbReference type="PROSITE-ProRule" id="PRU00047"/>
    </source>
</evidence>
<reference evidence="5" key="1">
    <citation type="journal article" date="2020" name="Stud. Mycol.">
        <title>101 Dothideomycetes genomes: a test case for predicting lifestyles and emergence of pathogens.</title>
        <authorList>
            <person name="Haridas S."/>
            <person name="Albert R."/>
            <person name="Binder M."/>
            <person name="Bloem J."/>
            <person name="Labutti K."/>
            <person name="Salamov A."/>
            <person name="Andreopoulos B."/>
            <person name="Baker S."/>
            <person name="Barry K."/>
            <person name="Bills G."/>
            <person name="Bluhm B."/>
            <person name="Cannon C."/>
            <person name="Castanera R."/>
            <person name="Culley D."/>
            <person name="Daum C."/>
            <person name="Ezra D."/>
            <person name="Gonzalez J."/>
            <person name="Henrissat B."/>
            <person name="Kuo A."/>
            <person name="Liang C."/>
            <person name="Lipzen A."/>
            <person name="Lutzoni F."/>
            <person name="Magnuson J."/>
            <person name="Mondo S."/>
            <person name="Nolan M."/>
            <person name="Ohm R."/>
            <person name="Pangilinan J."/>
            <person name="Park H.-J."/>
            <person name="Ramirez L."/>
            <person name="Alfaro M."/>
            <person name="Sun H."/>
            <person name="Tritt A."/>
            <person name="Yoshinaga Y."/>
            <person name="Zwiers L.-H."/>
            <person name="Turgeon B."/>
            <person name="Goodwin S."/>
            <person name="Spatafora J."/>
            <person name="Crous P."/>
            <person name="Grigoriev I."/>
        </authorList>
    </citation>
    <scope>NUCLEOTIDE SEQUENCE</scope>
    <source>
        <strain evidence="5">ATCC 16933</strain>
    </source>
</reference>
<proteinExistence type="predicted"/>
<dbReference type="SUPFAM" id="SSF57756">
    <property type="entry name" value="Retrovirus zinc finger-like domains"/>
    <property type="match status" value="1"/>
</dbReference>
<dbReference type="AlphaFoldDB" id="A0A6A6NNN3"/>
<keyword evidence="1" id="KW-0479">Metal-binding</keyword>